<dbReference type="AlphaFoldDB" id="A0A4R6T698"/>
<evidence type="ECO:0000313" key="2">
    <source>
        <dbReference type="EMBL" id="TDQ17559.1"/>
    </source>
</evidence>
<accession>A0A4R6T698</accession>
<comment type="caution">
    <text evidence="2">The sequence shown here is derived from an EMBL/GenBank/DDBJ whole genome shotgun (WGS) entry which is preliminary data.</text>
</comment>
<gene>
    <name evidence="2" type="ORF">DFQ04_2214</name>
</gene>
<feature type="transmembrane region" description="Helical" evidence="1">
    <location>
        <begin position="7"/>
        <end position="25"/>
    </location>
</feature>
<dbReference type="EMBL" id="SNYF01000006">
    <property type="protein sequence ID" value="TDQ17559.1"/>
    <property type="molecule type" value="Genomic_DNA"/>
</dbReference>
<evidence type="ECO:0000256" key="1">
    <source>
        <dbReference type="SAM" id="Phobius"/>
    </source>
</evidence>
<proteinExistence type="predicted"/>
<keyword evidence="3" id="KW-1185">Reference proteome</keyword>
<keyword evidence="1" id="KW-0472">Membrane</keyword>
<protein>
    <submittedName>
        <fullName evidence="2">Uncharacterized protein</fullName>
    </submittedName>
</protein>
<name>A0A4R6T698_9BACT</name>
<sequence>MVLAAKAYVFLSFSFMKGMVAAFFYTTTGMMTTTITG</sequence>
<dbReference type="Proteomes" id="UP000294535">
    <property type="component" value="Unassembled WGS sequence"/>
</dbReference>
<keyword evidence="1" id="KW-0812">Transmembrane</keyword>
<reference evidence="2 3" key="1">
    <citation type="submission" date="2019-03" db="EMBL/GenBank/DDBJ databases">
        <title>Genomic Encyclopedia of Type Strains, Phase III (KMG-III): the genomes of soil and plant-associated and newly described type strains.</title>
        <authorList>
            <person name="Whitman W."/>
        </authorList>
    </citation>
    <scope>NUCLEOTIDE SEQUENCE [LARGE SCALE GENOMIC DNA]</scope>
    <source>
        <strain evidence="2 3">CECT 8446</strain>
    </source>
</reference>
<organism evidence="2 3">
    <name type="scientific">Algoriphagus boseongensis</name>
    <dbReference type="NCBI Taxonomy" id="1442587"/>
    <lineage>
        <taxon>Bacteria</taxon>
        <taxon>Pseudomonadati</taxon>
        <taxon>Bacteroidota</taxon>
        <taxon>Cytophagia</taxon>
        <taxon>Cytophagales</taxon>
        <taxon>Cyclobacteriaceae</taxon>
        <taxon>Algoriphagus</taxon>
    </lineage>
</organism>
<keyword evidence="1" id="KW-1133">Transmembrane helix</keyword>
<evidence type="ECO:0000313" key="3">
    <source>
        <dbReference type="Proteomes" id="UP000294535"/>
    </source>
</evidence>